<dbReference type="OrthoDB" id="7158404at2"/>
<protein>
    <submittedName>
        <fullName evidence="4">ABC transporter ATP-binding protein</fullName>
    </submittedName>
</protein>
<dbReference type="PANTHER" id="PTHR45772">
    <property type="entry name" value="CONSERVED COMPONENT OF ABC TRANSPORTER FOR NATURAL AMINO ACIDS-RELATED"/>
    <property type="match status" value="1"/>
</dbReference>
<keyword evidence="1" id="KW-0813">Transport</keyword>
<dbReference type="InterPro" id="IPR051120">
    <property type="entry name" value="ABC_AA/LPS_Transport"/>
</dbReference>
<evidence type="ECO:0000256" key="3">
    <source>
        <dbReference type="ARBA" id="ARBA00022840"/>
    </source>
</evidence>
<dbReference type="AlphaFoldDB" id="A0A5B9DNJ7"/>
<dbReference type="GO" id="GO:0015188">
    <property type="term" value="F:L-isoleucine transmembrane transporter activity"/>
    <property type="evidence" value="ECO:0007669"/>
    <property type="project" value="TreeGrafter"/>
</dbReference>
<evidence type="ECO:0000313" key="5">
    <source>
        <dbReference type="Proteomes" id="UP000321062"/>
    </source>
</evidence>
<dbReference type="GO" id="GO:0005524">
    <property type="term" value="F:ATP binding"/>
    <property type="evidence" value="ECO:0007669"/>
    <property type="project" value="UniProtKB-KW"/>
</dbReference>
<dbReference type="PROSITE" id="PS50893">
    <property type="entry name" value="ABC_TRANSPORTER_2"/>
    <property type="match status" value="1"/>
</dbReference>
<dbReference type="InterPro" id="IPR003593">
    <property type="entry name" value="AAA+_ATPase"/>
</dbReference>
<dbReference type="PANTHER" id="PTHR45772:SF7">
    <property type="entry name" value="AMINO ACID ABC TRANSPORTER ATP-BINDING PROTEIN"/>
    <property type="match status" value="1"/>
</dbReference>
<proteinExistence type="predicted"/>
<dbReference type="Pfam" id="PF12399">
    <property type="entry name" value="BCA_ABC_TP_C"/>
    <property type="match status" value="1"/>
</dbReference>
<gene>
    <name evidence="4" type="ORF">FNA67_10580</name>
</gene>
<dbReference type="GO" id="GO:1903806">
    <property type="term" value="P:L-isoleucine import across plasma membrane"/>
    <property type="evidence" value="ECO:0007669"/>
    <property type="project" value="TreeGrafter"/>
</dbReference>
<accession>A0A5B9DNJ7</accession>
<dbReference type="Proteomes" id="UP000321062">
    <property type="component" value="Chromosome"/>
</dbReference>
<dbReference type="Gene3D" id="3.40.50.300">
    <property type="entry name" value="P-loop containing nucleotide triphosphate hydrolases"/>
    <property type="match status" value="1"/>
</dbReference>
<dbReference type="CDD" id="cd03219">
    <property type="entry name" value="ABC_Mj1267_LivG_branched"/>
    <property type="match status" value="1"/>
</dbReference>
<reference evidence="4 5" key="1">
    <citation type="journal article" date="2015" name="Int. J. Syst. Evol. Microbiol.">
        <title>Youhaiella tibetensis gen. nov., sp. nov., isolated from subsurface sediment.</title>
        <authorList>
            <person name="Wang Y.X."/>
            <person name="Huang F.Q."/>
            <person name="Nogi Y."/>
            <person name="Pang S.J."/>
            <person name="Wang P.K."/>
            <person name="Lv J."/>
        </authorList>
    </citation>
    <scope>NUCLEOTIDE SEQUENCE [LARGE SCALE GENOMIC DNA]</scope>
    <source>
        <strain evidence="5">fig4</strain>
    </source>
</reference>
<dbReference type="Pfam" id="PF00005">
    <property type="entry name" value="ABC_tran"/>
    <property type="match status" value="1"/>
</dbReference>
<name>A0A5B9DNJ7_9HYPH</name>
<dbReference type="GO" id="GO:0015808">
    <property type="term" value="P:L-alanine transport"/>
    <property type="evidence" value="ECO:0007669"/>
    <property type="project" value="TreeGrafter"/>
</dbReference>
<dbReference type="GO" id="GO:0005886">
    <property type="term" value="C:plasma membrane"/>
    <property type="evidence" value="ECO:0007669"/>
    <property type="project" value="TreeGrafter"/>
</dbReference>
<dbReference type="InterPro" id="IPR032823">
    <property type="entry name" value="BCA_ABC_TP_C"/>
</dbReference>
<evidence type="ECO:0000256" key="1">
    <source>
        <dbReference type="ARBA" id="ARBA00022448"/>
    </source>
</evidence>
<dbReference type="SMART" id="SM00382">
    <property type="entry name" value="AAA"/>
    <property type="match status" value="1"/>
</dbReference>
<dbReference type="InterPro" id="IPR027417">
    <property type="entry name" value="P-loop_NTPase"/>
</dbReference>
<dbReference type="InterPro" id="IPR003439">
    <property type="entry name" value="ABC_transporter-like_ATP-bd"/>
</dbReference>
<sequence>MSEQLLQLSGVTLGFAGNTVLQGVDFTVEAGRIASLIGPNGAGKTSLFNCITGFYKPQQGAITFDGRAMLPLKPFQVTQAGIARTFQNLRLFRGMSVLENVMSGQHCRTKAGAIAAIFRPASQRREEAKIEQVASECLRFVGVDAADWHREATTLAYGHQRRVEIARALATEPQLLLLDEPAAGLTKSEKEELTALITSIRDERGVAVLLIEHDTGLVMSISEKVSVLDHGVLIAEGTPVEIQNNPKVIEAYLGSEDAEDALAL</sequence>
<keyword evidence="5" id="KW-1185">Reference proteome</keyword>
<dbReference type="GO" id="GO:0005304">
    <property type="term" value="F:L-valine transmembrane transporter activity"/>
    <property type="evidence" value="ECO:0007669"/>
    <property type="project" value="TreeGrafter"/>
</dbReference>
<keyword evidence="2" id="KW-0547">Nucleotide-binding</keyword>
<dbReference type="GO" id="GO:1903805">
    <property type="term" value="P:L-valine import across plasma membrane"/>
    <property type="evidence" value="ECO:0007669"/>
    <property type="project" value="TreeGrafter"/>
</dbReference>
<dbReference type="RefSeq" id="WP_147656008.1">
    <property type="nucleotide sequence ID" value="NZ_BMFM01000001.1"/>
</dbReference>
<evidence type="ECO:0000313" key="4">
    <source>
        <dbReference type="EMBL" id="QEE20586.1"/>
    </source>
</evidence>
<dbReference type="GO" id="GO:0042941">
    <property type="term" value="P:D-alanine transmembrane transport"/>
    <property type="evidence" value="ECO:0007669"/>
    <property type="project" value="TreeGrafter"/>
</dbReference>
<evidence type="ECO:0000256" key="2">
    <source>
        <dbReference type="ARBA" id="ARBA00022741"/>
    </source>
</evidence>
<dbReference type="EMBL" id="CP041690">
    <property type="protein sequence ID" value="QEE20586.1"/>
    <property type="molecule type" value="Genomic_DNA"/>
</dbReference>
<dbReference type="SUPFAM" id="SSF52540">
    <property type="entry name" value="P-loop containing nucleoside triphosphate hydrolases"/>
    <property type="match status" value="1"/>
</dbReference>
<keyword evidence="3 4" id="KW-0067">ATP-binding</keyword>
<dbReference type="GO" id="GO:0015192">
    <property type="term" value="F:L-phenylalanine transmembrane transporter activity"/>
    <property type="evidence" value="ECO:0007669"/>
    <property type="project" value="TreeGrafter"/>
</dbReference>
<dbReference type="KEGG" id="yti:FNA67_10580"/>
<organism evidence="4 5">
    <name type="scientific">Paradevosia tibetensis</name>
    <dbReference type="NCBI Taxonomy" id="1447062"/>
    <lineage>
        <taxon>Bacteria</taxon>
        <taxon>Pseudomonadati</taxon>
        <taxon>Pseudomonadota</taxon>
        <taxon>Alphaproteobacteria</taxon>
        <taxon>Hyphomicrobiales</taxon>
        <taxon>Devosiaceae</taxon>
        <taxon>Paradevosia</taxon>
    </lineage>
</organism>
<dbReference type="FunFam" id="3.40.50.300:FF:000421">
    <property type="entry name" value="Branched-chain amino acid ABC transporter ATP-binding protein"/>
    <property type="match status" value="1"/>
</dbReference>
<dbReference type="GO" id="GO:0016887">
    <property type="term" value="F:ATP hydrolysis activity"/>
    <property type="evidence" value="ECO:0007669"/>
    <property type="project" value="InterPro"/>
</dbReference>